<comment type="similarity">
    <text evidence="2">Belongs to the asparagine synthetase family.</text>
</comment>
<keyword evidence="6" id="KW-0028">Amino-acid biosynthesis</keyword>
<keyword evidence="4" id="KW-0547">Nucleotide-binding</keyword>
<evidence type="ECO:0000256" key="8">
    <source>
        <dbReference type="ARBA" id="ARBA00048741"/>
    </source>
</evidence>
<dbReference type="EC" id="6.3.5.4" evidence="3"/>
<dbReference type="Pfam" id="PF00733">
    <property type="entry name" value="Asn_synthase"/>
    <property type="match status" value="1"/>
</dbReference>
<dbReference type="Pfam" id="PF13537">
    <property type="entry name" value="GATase_7"/>
    <property type="match status" value="1"/>
</dbReference>
<keyword evidence="7" id="KW-0315">Glutamine amidotransferase</keyword>
<evidence type="ECO:0000313" key="11">
    <source>
        <dbReference type="EMBL" id="KOA86328.1"/>
    </source>
</evidence>
<dbReference type="Gene3D" id="3.60.20.10">
    <property type="entry name" value="Glutamine Phosphoribosylpyrophosphate, subunit 1, domain 1"/>
    <property type="match status" value="1"/>
</dbReference>
<dbReference type="GO" id="GO:0005829">
    <property type="term" value="C:cytosol"/>
    <property type="evidence" value="ECO:0007669"/>
    <property type="project" value="TreeGrafter"/>
</dbReference>
<keyword evidence="6" id="KW-0061">Asparagine biosynthesis</keyword>
<evidence type="ECO:0000256" key="4">
    <source>
        <dbReference type="ARBA" id="ARBA00022741"/>
    </source>
</evidence>
<evidence type="ECO:0000256" key="7">
    <source>
        <dbReference type="ARBA" id="ARBA00022962"/>
    </source>
</evidence>
<reference evidence="11 12" key="1">
    <citation type="submission" date="2015-07" db="EMBL/GenBank/DDBJ databases">
        <title>Draft genome sequences of 17 French Clostridium botulinum group III.</title>
        <authorList>
            <person name="Woudstra C."/>
            <person name="Le Marechal C."/>
            <person name="Souillard R."/>
            <person name="Bayon-Auboyer M.-H."/>
            <person name="Dessouter D."/>
            <person name="Fach P."/>
        </authorList>
    </citation>
    <scope>NUCLEOTIDE SEQUENCE [LARGE SCALE GENOMIC DNA]</scope>
    <source>
        <strain evidence="11 12">12LNRI-CD</strain>
    </source>
</reference>
<keyword evidence="5" id="KW-0067">ATP-binding</keyword>
<evidence type="ECO:0000259" key="10">
    <source>
        <dbReference type="PROSITE" id="PS51278"/>
    </source>
</evidence>
<evidence type="ECO:0000256" key="1">
    <source>
        <dbReference type="ARBA" id="ARBA00005187"/>
    </source>
</evidence>
<dbReference type="InterPro" id="IPR006426">
    <property type="entry name" value="Asn_synth_AEB"/>
</dbReference>
<dbReference type="Proteomes" id="UP000037540">
    <property type="component" value="Unassembled WGS sequence"/>
</dbReference>
<dbReference type="InterPro" id="IPR029055">
    <property type="entry name" value="Ntn_hydrolases_N"/>
</dbReference>
<evidence type="ECO:0000256" key="6">
    <source>
        <dbReference type="ARBA" id="ARBA00022888"/>
    </source>
</evidence>
<gene>
    <name evidence="11" type="ORF">ADU74_08780</name>
</gene>
<name>A0A9Q1UXU7_CLOBO</name>
<proteinExistence type="inferred from homology"/>
<dbReference type="PROSITE" id="PS51278">
    <property type="entry name" value="GATASE_TYPE_2"/>
    <property type="match status" value="1"/>
</dbReference>
<dbReference type="InterPro" id="IPR001962">
    <property type="entry name" value="Asn_synthase"/>
</dbReference>
<comment type="catalytic activity">
    <reaction evidence="8">
        <text>L-aspartate + L-glutamine + ATP + H2O = L-asparagine + L-glutamate + AMP + diphosphate + H(+)</text>
        <dbReference type="Rhea" id="RHEA:12228"/>
        <dbReference type="ChEBI" id="CHEBI:15377"/>
        <dbReference type="ChEBI" id="CHEBI:15378"/>
        <dbReference type="ChEBI" id="CHEBI:29985"/>
        <dbReference type="ChEBI" id="CHEBI:29991"/>
        <dbReference type="ChEBI" id="CHEBI:30616"/>
        <dbReference type="ChEBI" id="CHEBI:33019"/>
        <dbReference type="ChEBI" id="CHEBI:58048"/>
        <dbReference type="ChEBI" id="CHEBI:58359"/>
        <dbReference type="ChEBI" id="CHEBI:456215"/>
        <dbReference type="EC" id="6.3.5.4"/>
    </reaction>
</comment>
<accession>A0A9Q1UXU7</accession>
<protein>
    <recommendedName>
        <fullName evidence="3">asparagine synthase (glutamine-hydrolyzing)</fullName>
        <ecNumber evidence="3">6.3.5.4</ecNumber>
    </recommendedName>
</protein>
<dbReference type="Gene3D" id="3.40.50.620">
    <property type="entry name" value="HUPs"/>
    <property type="match status" value="1"/>
</dbReference>
<dbReference type="PIRSF" id="PIRSF001589">
    <property type="entry name" value="Asn_synthetase_glu-h"/>
    <property type="match status" value="1"/>
</dbReference>
<dbReference type="PANTHER" id="PTHR43284">
    <property type="entry name" value="ASPARAGINE SYNTHETASE (GLUTAMINE-HYDROLYZING)"/>
    <property type="match status" value="1"/>
</dbReference>
<dbReference type="CDD" id="cd01991">
    <property type="entry name" value="Asn_synthase_B_C"/>
    <property type="match status" value="1"/>
</dbReference>
<evidence type="ECO:0000256" key="2">
    <source>
        <dbReference type="ARBA" id="ARBA00005752"/>
    </source>
</evidence>
<evidence type="ECO:0000256" key="9">
    <source>
        <dbReference type="PIRSR" id="PIRSR001589-3"/>
    </source>
</evidence>
<comment type="caution">
    <text evidence="11">The sequence shown here is derived from an EMBL/GenBank/DDBJ whole genome shotgun (WGS) entry which is preliminary data.</text>
</comment>
<dbReference type="EMBL" id="LGVR01000047">
    <property type="protein sequence ID" value="KOA86328.1"/>
    <property type="molecule type" value="Genomic_DNA"/>
</dbReference>
<feature type="domain" description="Glutamine amidotransferase type-2" evidence="10">
    <location>
        <begin position="1"/>
        <end position="195"/>
    </location>
</feature>
<dbReference type="CDD" id="cd00712">
    <property type="entry name" value="AsnB"/>
    <property type="match status" value="1"/>
</dbReference>
<sequence>MSILREAAKTIVHRGPDDTKEVIHNNAAFIFNRLSIIDIESGTQPFIYKNRYTVVFNGEIYNYKELRDEILCKNGHFKTNSEVEVIAALYDDIKGDIVNKLRGMFAVIIYDKLEEKIVAFRDEFGIKPLYYMEMNDGLYFSSDIKGLIEMSSSLTYMSDLIGEYATYQYIPSSNSTIFNEIKILQQGHILEKKLDGKINIHKYFHVVFNEKQHDKETLKKQIKDTVKESVRLHLQSDVPVATFLSSGIDSSIVTKIASEINPNIVSYTIGFDVEGYDETEYAKKFAEYLGIKNVSIKLNYKDYVRELPKIIYHMDSPIGDPSIIPLYYICKEASKDYKVILSGEGSDEFFGGYNIYTEDESLKIFNYFPKFIKTIANKIGGKLPDNIKGKSFILRGTTPLEKRYCGNANIFNNEEKRKVFNNYKSSRNYLRITEELFKDVSEKDNITKRQYIDINTWLVGDILTKADRMSMANSLEVRVPFVDKEVFKLGSTLSKNDKVQGFTTKVMLREAFKDELPGDLYNKKKLGYPVPIRVWLKDELYDWAYNIIKNNPVGEINEEAVINMLNRHKDGKGDYSRKIWSIIVYILWYRLYIDKSLHKEYLFKL</sequence>
<dbReference type="SUPFAM" id="SSF52402">
    <property type="entry name" value="Adenine nucleotide alpha hydrolases-like"/>
    <property type="match status" value="1"/>
</dbReference>
<dbReference type="GO" id="GO:0005524">
    <property type="term" value="F:ATP binding"/>
    <property type="evidence" value="ECO:0007669"/>
    <property type="project" value="UniProtKB-KW"/>
</dbReference>
<evidence type="ECO:0000313" key="12">
    <source>
        <dbReference type="Proteomes" id="UP000037540"/>
    </source>
</evidence>
<evidence type="ECO:0000256" key="5">
    <source>
        <dbReference type="ARBA" id="ARBA00022840"/>
    </source>
</evidence>
<dbReference type="PANTHER" id="PTHR43284:SF1">
    <property type="entry name" value="ASPARAGINE SYNTHETASE"/>
    <property type="match status" value="1"/>
</dbReference>
<dbReference type="GO" id="GO:0004066">
    <property type="term" value="F:asparagine synthase (glutamine-hydrolyzing) activity"/>
    <property type="evidence" value="ECO:0007669"/>
    <property type="project" value="UniProtKB-EC"/>
</dbReference>
<evidence type="ECO:0000256" key="3">
    <source>
        <dbReference type="ARBA" id="ARBA00012737"/>
    </source>
</evidence>
<organism evidence="11 12">
    <name type="scientific">Clostridium botulinum</name>
    <dbReference type="NCBI Taxonomy" id="1491"/>
    <lineage>
        <taxon>Bacteria</taxon>
        <taxon>Bacillati</taxon>
        <taxon>Bacillota</taxon>
        <taxon>Clostridia</taxon>
        <taxon>Eubacteriales</taxon>
        <taxon>Clostridiaceae</taxon>
        <taxon>Clostridium</taxon>
    </lineage>
</organism>
<dbReference type="InterPro" id="IPR051786">
    <property type="entry name" value="ASN_synthetase/amidase"/>
</dbReference>
<dbReference type="InterPro" id="IPR017932">
    <property type="entry name" value="GATase_2_dom"/>
</dbReference>
<dbReference type="InterPro" id="IPR033738">
    <property type="entry name" value="AsnB_N"/>
</dbReference>
<dbReference type="InterPro" id="IPR014729">
    <property type="entry name" value="Rossmann-like_a/b/a_fold"/>
</dbReference>
<dbReference type="NCBIfam" id="TIGR01536">
    <property type="entry name" value="asn_synth_AEB"/>
    <property type="match status" value="1"/>
</dbReference>
<dbReference type="GO" id="GO:0006529">
    <property type="term" value="P:asparagine biosynthetic process"/>
    <property type="evidence" value="ECO:0007669"/>
    <property type="project" value="UniProtKB-KW"/>
</dbReference>
<comment type="pathway">
    <text evidence="1">Amino-acid biosynthesis; L-asparagine biosynthesis; L-asparagine from L-aspartate (L-Gln route): step 1/1.</text>
</comment>
<dbReference type="AlphaFoldDB" id="A0A9Q1UXU7"/>
<dbReference type="SUPFAM" id="SSF56235">
    <property type="entry name" value="N-terminal nucleophile aminohydrolases (Ntn hydrolases)"/>
    <property type="match status" value="1"/>
</dbReference>
<feature type="site" description="Important for beta-aspartyl-AMP intermediate formation" evidence="9">
    <location>
        <position position="344"/>
    </location>
</feature>